<feature type="region of interest" description="Disordered" evidence="2">
    <location>
        <begin position="45"/>
        <end position="133"/>
    </location>
</feature>
<dbReference type="Proteomes" id="UP000011682">
    <property type="component" value="Unassembled WGS sequence"/>
</dbReference>
<evidence type="ECO:0000256" key="3">
    <source>
        <dbReference type="SAM" id="SignalP"/>
    </source>
</evidence>
<keyword evidence="1 3" id="KW-0732">Signal</keyword>
<organism evidence="5 6">
    <name type="scientific">Cystobacter fuscus (strain ATCC 25194 / DSM 2262 / NBRC 100088 / M29)</name>
    <dbReference type="NCBI Taxonomy" id="1242864"/>
    <lineage>
        <taxon>Bacteria</taxon>
        <taxon>Pseudomonadati</taxon>
        <taxon>Myxococcota</taxon>
        <taxon>Myxococcia</taxon>
        <taxon>Myxococcales</taxon>
        <taxon>Cystobacterineae</taxon>
        <taxon>Archangiaceae</taxon>
        <taxon>Cystobacter</taxon>
    </lineage>
</organism>
<accession>S9QAF2</accession>
<evidence type="ECO:0000256" key="2">
    <source>
        <dbReference type="SAM" id="MobiDB-lite"/>
    </source>
</evidence>
<evidence type="ECO:0000259" key="4">
    <source>
        <dbReference type="Pfam" id="PF13505"/>
    </source>
</evidence>
<protein>
    <recommendedName>
        <fullName evidence="4">Outer membrane protein beta-barrel domain-containing protein</fullName>
    </recommendedName>
</protein>
<dbReference type="InterPro" id="IPR011250">
    <property type="entry name" value="OMP/PagP_B-barrel"/>
</dbReference>
<dbReference type="PROSITE" id="PS51257">
    <property type="entry name" value="PROKAR_LIPOPROTEIN"/>
    <property type="match status" value="1"/>
</dbReference>
<proteinExistence type="predicted"/>
<evidence type="ECO:0000313" key="5">
    <source>
        <dbReference type="EMBL" id="EPX58314.1"/>
    </source>
</evidence>
<evidence type="ECO:0000313" key="6">
    <source>
        <dbReference type="Proteomes" id="UP000011682"/>
    </source>
</evidence>
<reference evidence="5" key="1">
    <citation type="submission" date="2013-05" db="EMBL/GenBank/DDBJ databases">
        <title>Genome assembly of Cystobacter fuscus DSM 2262.</title>
        <authorList>
            <person name="Sharma G."/>
            <person name="Khatri I."/>
            <person name="Kaur C."/>
            <person name="Mayilraj S."/>
            <person name="Subramanian S."/>
        </authorList>
    </citation>
    <scope>NUCLEOTIDE SEQUENCE [LARGE SCALE GENOMIC DNA]</scope>
    <source>
        <strain evidence="5">DSM 2262</strain>
    </source>
</reference>
<dbReference type="AlphaFoldDB" id="S9QAF2"/>
<feature type="compositionally biased region" description="Pro residues" evidence="2">
    <location>
        <begin position="106"/>
        <end position="115"/>
    </location>
</feature>
<feature type="domain" description="Outer membrane protein beta-barrel" evidence="4">
    <location>
        <begin position="141"/>
        <end position="246"/>
    </location>
</feature>
<feature type="signal peptide" evidence="3">
    <location>
        <begin position="1"/>
        <end position="32"/>
    </location>
</feature>
<keyword evidence="6" id="KW-1185">Reference proteome</keyword>
<gene>
    <name evidence="5" type="ORF">D187_004070</name>
</gene>
<dbReference type="Pfam" id="PF13505">
    <property type="entry name" value="OMP_b-brl"/>
    <property type="match status" value="1"/>
</dbReference>
<evidence type="ECO:0000256" key="1">
    <source>
        <dbReference type="ARBA" id="ARBA00022729"/>
    </source>
</evidence>
<feature type="compositionally biased region" description="Pro residues" evidence="2">
    <location>
        <begin position="67"/>
        <end position="100"/>
    </location>
</feature>
<sequence length="275" mass="27741">MVWARTPFLRRMISLRPLLLSLVLLVTGCATAPRAKTASERLAELKRERQGALAPASPEATASEVPPEQPAPPTPPEAPAPPVPEAPQPPAPPEHPPMEPAAPAAPEAPPAPTAPVSPSAPVQGNGPHKGALGLHGSLVGSVTGTGTGSLSTVGVRYFVSDWVGLNLEAGFSIGAAEQATVSGLGLGVGVNLYGDSPDAALRPYFTTGLGFTSVTAGSTGLISVAVSAGGGLEYWVLPRLSVNASLLLNLAAVPEADTFALATVRPGLGVTLYTP</sequence>
<dbReference type="Gene3D" id="2.40.160.20">
    <property type="match status" value="1"/>
</dbReference>
<name>S9QAF2_CYSF2</name>
<dbReference type="EMBL" id="ANAH02000025">
    <property type="protein sequence ID" value="EPX58314.1"/>
    <property type="molecule type" value="Genomic_DNA"/>
</dbReference>
<dbReference type="SUPFAM" id="SSF56925">
    <property type="entry name" value="OMPA-like"/>
    <property type="match status" value="1"/>
</dbReference>
<feature type="chain" id="PRO_5004567842" description="Outer membrane protein beta-barrel domain-containing protein" evidence="3">
    <location>
        <begin position="33"/>
        <end position="275"/>
    </location>
</feature>
<comment type="caution">
    <text evidence="5">The sequence shown here is derived from an EMBL/GenBank/DDBJ whole genome shotgun (WGS) entry which is preliminary data.</text>
</comment>
<dbReference type="InterPro" id="IPR027385">
    <property type="entry name" value="Beta-barrel_OMP"/>
</dbReference>